<protein>
    <recommendedName>
        <fullName evidence="2">Ice-binding protein C-terminal domain-containing protein</fullName>
    </recommendedName>
</protein>
<accession>A0ABP7SYW6</accession>
<sequence>MKIKFALVALALSSVVGLASANTTNVVLTESALQPGSFTGGFFTSHFTAGEFTDTFNFGFPAGGYVDNMSISSFSFMNFIGLDILSAKLNGTAVSSNIFSSGGAVSTQFGTNGLPFTGPLSLVVTGMTYSPTSTYGGGITLTPSSPIPSPVPEPETYAMMLAGLGLLGFAARRKAKANQA</sequence>
<evidence type="ECO:0000259" key="2">
    <source>
        <dbReference type="Pfam" id="PF07589"/>
    </source>
</evidence>
<keyword evidence="4" id="KW-1185">Reference proteome</keyword>
<keyword evidence="1" id="KW-0732">Signal</keyword>
<feature type="signal peptide" evidence="1">
    <location>
        <begin position="1"/>
        <end position="21"/>
    </location>
</feature>
<dbReference type="Proteomes" id="UP001501353">
    <property type="component" value="Unassembled WGS sequence"/>
</dbReference>
<dbReference type="InterPro" id="IPR013424">
    <property type="entry name" value="Ice-binding_C"/>
</dbReference>
<organism evidence="3 4">
    <name type="scientific">Actimicrobium antarcticum</name>
    <dbReference type="NCBI Taxonomy" id="1051899"/>
    <lineage>
        <taxon>Bacteria</taxon>
        <taxon>Pseudomonadati</taxon>
        <taxon>Pseudomonadota</taxon>
        <taxon>Betaproteobacteria</taxon>
        <taxon>Burkholderiales</taxon>
        <taxon>Oxalobacteraceae</taxon>
        <taxon>Actimicrobium</taxon>
    </lineage>
</organism>
<feature type="domain" description="Ice-binding protein C-terminal" evidence="2">
    <location>
        <begin position="150"/>
        <end position="174"/>
    </location>
</feature>
<proteinExistence type="predicted"/>
<evidence type="ECO:0000313" key="4">
    <source>
        <dbReference type="Proteomes" id="UP001501353"/>
    </source>
</evidence>
<dbReference type="Pfam" id="PF07589">
    <property type="entry name" value="PEP-CTERM"/>
    <property type="match status" value="1"/>
</dbReference>
<evidence type="ECO:0000313" key="3">
    <source>
        <dbReference type="EMBL" id="GAA4018404.1"/>
    </source>
</evidence>
<feature type="chain" id="PRO_5045241526" description="Ice-binding protein C-terminal domain-containing protein" evidence="1">
    <location>
        <begin position="22"/>
        <end position="180"/>
    </location>
</feature>
<dbReference type="EMBL" id="BAAAZE010000007">
    <property type="protein sequence ID" value="GAA4018404.1"/>
    <property type="molecule type" value="Genomic_DNA"/>
</dbReference>
<name>A0ABP7SYW6_9BURK</name>
<reference evidence="4" key="1">
    <citation type="journal article" date="2019" name="Int. J. Syst. Evol. Microbiol.">
        <title>The Global Catalogue of Microorganisms (GCM) 10K type strain sequencing project: providing services to taxonomists for standard genome sequencing and annotation.</title>
        <authorList>
            <consortium name="The Broad Institute Genomics Platform"/>
            <consortium name="The Broad Institute Genome Sequencing Center for Infectious Disease"/>
            <person name="Wu L."/>
            <person name="Ma J."/>
        </authorList>
    </citation>
    <scope>NUCLEOTIDE SEQUENCE [LARGE SCALE GENOMIC DNA]</scope>
    <source>
        <strain evidence="4">JCM 16673</strain>
    </source>
</reference>
<gene>
    <name evidence="3" type="ORF">GCM10022212_12810</name>
</gene>
<dbReference type="NCBIfam" id="NF035944">
    <property type="entry name" value="PEPxxWA-CTERM"/>
    <property type="match status" value="1"/>
</dbReference>
<comment type="caution">
    <text evidence="3">The sequence shown here is derived from an EMBL/GenBank/DDBJ whole genome shotgun (WGS) entry which is preliminary data.</text>
</comment>
<dbReference type="NCBIfam" id="NF038126">
    <property type="entry name" value="PEP_CTERM_FxDxF"/>
    <property type="match status" value="1"/>
</dbReference>
<evidence type="ECO:0000256" key="1">
    <source>
        <dbReference type="SAM" id="SignalP"/>
    </source>
</evidence>
<dbReference type="NCBIfam" id="TIGR02595">
    <property type="entry name" value="PEP_CTERM"/>
    <property type="match status" value="1"/>
</dbReference>